<keyword evidence="1" id="KW-0812">Transmembrane</keyword>
<reference evidence="2" key="1">
    <citation type="submission" date="2021-05" db="EMBL/GenBank/DDBJ databases">
        <authorList>
            <person name="Khan N."/>
        </authorList>
    </citation>
    <scope>NUCLEOTIDE SEQUENCE</scope>
</reference>
<sequence length="682" mass="77179">MPMHNSKHYFDTSTETQKKDPTILPSILPSSPFHNYAVLLTHLKRDFDFFICVVFYSIMSFDIYTGTWTDWSRGSVLGATITLSSRDASLLLAFIAAFVTIVSILLWVIISFSTHQILATGNKHDGLYYQRQVILRNAKSAPAAAWLFLQQAWYWTGIARSAILRTVPLAMSCVLYFIGFAMLAIFSSRISDSASEFRLVSSSNCGIKSPIDRDALHDKARLDNLQASFYSRQCYHNVTSSLCRTLPVSHIPWTNSSDKCPFGGNVCLEVPAFKMQTGLVDSHRDFGFNAPPENRITYKRETVCSPLRTKPGFVEEVKERENDTNTLIKYYYGPMQSQTQPDAKQNYTFQYNTHCQTMDLGYSTWVYYYPSRGLWQPIDELLVPDTDLTLIAIAQNGVRHEQGNKDPVFHTIGDKPDRYVSPIACVDKHIICNPNNGECTPLMDSRGAIKNATEARLALNHAQFVTVQRLGLVLLESSTFYHAIWTRTQGFLRAQEKVAGTTSLGLPSNQWEIEMASLFDDTMAMLQHRMMEYVVGSSAPGNFETVKVWENMETVSLWENVSDIDQYAGAFKDMCYNQRIKETQGTLNFSVLGLSLLLGLGTYVILLSFILEFLMARIQAWLGRGIGRAKRWERDGTLQQMRLLYEMQGDGVWAGTTEDFPRTVSGDLFEHEGELVSSVREI</sequence>
<feature type="transmembrane region" description="Helical" evidence="1">
    <location>
        <begin position="88"/>
        <end position="110"/>
    </location>
</feature>
<evidence type="ECO:0000313" key="3">
    <source>
        <dbReference type="Proteomes" id="UP000693738"/>
    </source>
</evidence>
<accession>A0A8J2NJQ5</accession>
<proteinExistence type="predicted"/>
<comment type="caution">
    <text evidence="2">The sequence shown here is derived from an EMBL/GenBank/DDBJ whole genome shotgun (WGS) entry which is preliminary data.</text>
</comment>
<feature type="transmembrane region" description="Helical" evidence="1">
    <location>
        <begin position="589"/>
        <end position="614"/>
    </location>
</feature>
<dbReference type="AlphaFoldDB" id="A0A8J2NJQ5"/>
<organism evidence="2 3">
    <name type="scientific">Fusarium equiseti</name>
    <name type="common">Fusarium scirpi</name>
    <dbReference type="NCBI Taxonomy" id="61235"/>
    <lineage>
        <taxon>Eukaryota</taxon>
        <taxon>Fungi</taxon>
        <taxon>Dikarya</taxon>
        <taxon>Ascomycota</taxon>
        <taxon>Pezizomycotina</taxon>
        <taxon>Sordariomycetes</taxon>
        <taxon>Hypocreomycetidae</taxon>
        <taxon>Hypocreales</taxon>
        <taxon>Nectriaceae</taxon>
        <taxon>Fusarium</taxon>
        <taxon>Fusarium incarnatum-equiseti species complex</taxon>
    </lineage>
</organism>
<dbReference type="EMBL" id="CAJSTJ010000136">
    <property type="protein sequence ID" value="CAG7560694.1"/>
    <property type="molecule type" value="Genomic_DNA"/>
</dbReference>
<feature type="transmembrane region" description="Helical" evidence="1">
    <location>
        <begin position="167"/>
        <end position="186"/>
    </location>
</feature>
<protein>
    <submittedName>
        <fullName evidence="2">Uncharacterized protein</fullName>
    </submittedName>
</protein>
<evidence type="ECO:0000256" key="1">
    <source>
        <dbReference type="SAM" id="Phobius"/>
    </source>
</evidence>
<gene>
    <name evidence="2" type="ORF">FEQUK3_LOCUS6377</name>
</gene>
<feature type="transmembrane region" description="Helical" evidence="1">
    <location>
        <begin position="49"/>
        <end position="68"/>
    </location>
</feature>
<dbReference type="Proteomes" id="UP000693738">
    <property type="component" value="Unassembled WGS sequence"/>
</dbReference>
<keyword evidence="1" id="KW-0472">Membrane</keyword>
<keyword evidence="1" id="KW-1133">Transmembrane helix</keyword>
<evidence type="ECO:0000313" key="2">
    <source>
        <dbReference type="EMBL" id="CAG7560694.1"/>
    </source>
</evidence>
<name>A0A8J2NJQ5_FUSEQ</name>